<dbReference type="PROSITE" id="PS50172">
    <property type="entry name" value="BRCT"/>
    <property type="match status" value="2"/>
</dbReference>
<feature type="domain" description="BRCT" evidence="13">
    <location>
        <begin position="293"/>
        <end position="346"/>
    </location>
</feature>
<dbReference type="PANTHER" id="PTHR13763">
    <property type="entry name" value="BREAST CANCER TYPE 1 SUSCEPTIBILITY PROTEIN BRCA1"/>
    <property type="match status" value="1"/>
</dbReference>
<dbReference type="Pfam" id="PF00533">
    <property type="entry name" value="BRCT"/>
    <property type="match status" value="1"/>
</dbReference>
<evidence type="ECO:0000256" key="1">
    <source>
        <dbReference type="ARBA" id="ARBA00004123"/>
    </source>
</evidence>
<dbReference type="GO" id="GO:0004842">
    <property type="term" value="F:ubiquitin-protein transferase activity"/>
    <property type="evidence" value="ECO:0007669"/>
    <property type="project" value="TreeGrafter"/>
</dbReference>
<evidence type="ECO:0000256" key="2">
    <source>
        <dbReference type="ARBA" id="ARBA00017887"/>
    </source>
</evidence>
<dbReference type="InterPro" id="IPR001357">
    <property type="entry name" value="BRCT_dom"/>
</dbReference>
<evidence type="ECO:0000259" key="14">
    <source>
        <dbReference type="PROSITE" id="PS50199"/>
    </source>
</evidence>
<keyword evidence="8" id="KW-0234">DNA repair</keyword>
<evidence type="ECO:0000256" key="7">
    <source>
        <dbReference type="ARBA" id="ARBA00022833"/>
    </source>
</evidence>
<keyword evidence="6 10" id="KW-0863">Zinc-finger</keyword>
<dbReference type="GO" id="GO:0005634">
    <property type="term" value="C:nucleus"/>
    <property type="evidence" value="ECO:0007669"/>
    <property type="project" value="UniProtKB-SubCell"/>
</dbReference>
<dbReference type="PROSITE" id="PS50199">
    <property type="entry name" value="ZF_RANBP2_2"/>
    <property type="match status" value="1"/>
</dbReference>
<accession>A0A1X0R6G8</accession>
<dbReference type="CDD" id="cd17720">
    <property type="entry name" value="BRCT_Bard1_rpt2"/>
    <property type="match status" value="1"/>
</dbReference>
<dbReference type="VEuPathDB" id="FungiDB:BCV72DRAFT_304492"/>
<keyword evidence="3" id="KW-0479">Metal-binding</keyword>
<feature type="compositionally biased region" description="Basic and acidic residues" evidence="11">
    <location>
        <begin position="142"/>
        <end position="161"/>
    </location>
</feature>
<dbReference type="GO" id="GO:0008270">
    <property type="term" value="F:zinc ion binding"/>
    <property type="evidence" value="ECO:0007669"/>
    <property type="project" value="UniProtKB-KW"/>
</dbReference>
<dbReference type="SMART" id="SM00184">
    <property type="entry name" value="RING"/>
    <property type="match status" value="1"/>
</dbReference>
<dbReference type="InterPro" id="IPR001841">
    <property type="entry name" value="Znf_RING"/>
</dbReference>
<evidence type="ECO:0000256" key="10">
    <source>
        <dbReference type="PROSITE-ProRule" id="PRU00322"/>
    </source>
</evidence>
<dbReference type="InterPro" id="IPR013083">
    <property type="entry name" value="Znf_RING/FYVE/PHD"/>
</dbReference>
<dbReference type="PROSITE" id="PS00518">
    <property type="entry name" value="ZF_RING_1"/>
    <property type="match status" value="1"/>
</dbReference>
<name>A0A1X0R6G8_RHIZD</name>
<dbReference type="Gene3D" id="3.40.50.10190">
    <property type="entry name" value="BRCT domain"/>
    <property type="match status" value="2"/>
</dbReference>
<keyword evidence="5" id="KW-0227">DNA damage</keyword>
<organism evidence="15">
    <name type="scientific">Rhizopus microsporus var. microsporus</name>
    <dbReference type="NCBI Taxonomy" id="86635"/>
    <lineage>
        <taxon>Eukaryota</taxon>
        <taxon>Fungi</taxon>
        <taxon>Fungi incertae sedis</taxon>
        <taxon>Mucoromycota</taxon>
        <taxon>Mucoromycotina</taxon>
        <taxon>Mucoromycetes</taxon>
        <taxon>Mucorales</taxon>
        <taxon>Mucorineae</taxon>
        <taxon>Rhizopodaceae</taxon>
        <taxon>Rhizopus</taxon>
    </lineage>
</organism>
<protein>
    <recommendedName>
        <fullName evidence="2">RanBP-type and C3HC4-type zinc finger-containing protein 1</fullName>
    </recommendedName>
</protein>
<evidence type="ECO:0000256" key="9">
    <source>
        <dbReference type="ARBA" id="ARBA00023242"/>
    </source>
</evidence>
<evidence type="ECO:0000313" key="15">
    <source>
        <dbReference type="EMBL" id="ORE07623.1"/>
    </source>
</evidence>
<dbReference type="GO" id="GO:0000724">
    <property type="term" value="P:double-strand break repair via homologous recombination"/>
    <property type="evidence" value="ECO:0007669"/>
    <property type="project" value="TreeGrafter"/>
</dbReference>
<dbReference type="PROSITE" id="PS01358">
    <property type="entry name" value="ZF_RANBP2_1"/>
    <property type="match status" value="1"/>
</dbReference>
<feature type="region of interest" description="Disordered" evidence="11">
    <location>
        <begin position="94"/>
        <end position="128"/>
    </location>
</feature>
<feature type="region of interest" description="Disordered" evidence="11">
    <location>
        <begin position="141"/>
        <end position="170"/>
    </location>
</feature>
<evidence type="ECO:0000259" key="13">
    <source>
        <dbReference type="PROSITE" id="PS50172"/>
    </source>
</evidence>
<dbReference type="PROSITE" id="PS50089">
    <property type="entry name" value="ZF_RING_2"/>
    <property type="match status" value="1"/>
</dbReference>
<evidence type="ECO:0000256" key="11">
    <source>
        <dbReference type="SAM" id="MobiDB-lite"/>
    </source>
</evidence>
<keyword evidence="4" id="KW-0677">Repeat</keyword>
<dbReference type="EMBL" id="KV921901">
    <property type="protein sequence ID" value="ORE07623.1"/>
    <property type="molecule type" value="Genomic_DNA"/>
</dbReference>
<keyword evidence="7" id="KW-0862">Zinc</keyword>
<feature type="compositionally biased region" description="Basic and acidic residues" evidence="11">
    <location>
        <begin position="115"/>
        <end position="126"/>
    </location>
</feature>
<dbReference type="OrthoDB" id="549017at2759"/>
<dbReference type="Gene3D" id="3.30.40.10">
    <property type="entry name" value="Zinc/RING finger domain, C3HC4 (zinc finger)"/>
    <property type="match status" value="1"/>
</dbReference>
<sequence length="465" mass="53035">MLSSLINIEQQLKCDICSFVFNQCTAIEECGHRFCLECITEKLRQTSECPICKVPTQSNDLHRDYLQDNLVDYLDQLKKLSLNHTLTPLELSYQTRSETEEEPSLTDLIGKRKKSPDSSPRKRQATDQDIDALLESVVKENPVQEHDVLVDKGDDAKDQTKNEANNSDTQWQCSDCQFDNPIYVQTCGVCRKPKNMPVIQSTRTHSVPNAASVNKDLEAQSYMPTVAADNEPESATIAPDKAQSTENNKRKEAHVMYTGLSSEDEETLSKLVNNKRDTKLKIFVHFKMRDFHDVTHIITSVDNKRLCKRTFKYLQGVLEGKWIVTPAWLIDSIHADRWLPEDTYEVKGDHVTGITQAPIKGRERVQQDKEPLFNGMKFYFFGDFTGKHNKNDLLLLCRAGGGKILNRKPNGLGQRVDPDIDPLDRNEPIVIMCTGKKKSTNQWLYESQVRDPSWIIECISKLSIV</sequence>
<dbReference type="InterPro" id="IPR001876">
    <property type="entry name" value="Znf_RanBP2"/>
</dbReference>
<feature type="domain" description="RanBP2-type" evidence="14">
    <location>
        <begin position="166"/>
        <end position="196"/>
    </location>
</feature>
<keyword evidence="9" id="KW-0539">Nucleus</keyword>
<dbReference type="InterPro" id="IPR036420">
    <property type="entry name" value="BRCT_dom_sf"/>
</dbReference>
<dbReference type="Pfam" id="PF13923">
    <property type="entry name" value="zf-C3HC4_2"/>
    <property type="match status" value="1"/>
</dbReference>
<dbReference type="SUPFAM" id="SSF57850">
    <property type="entry name" value="RING/U-box"/>
    <property type="match status" value="1"/>
</dbReference>
<dbReference type="AlphaFoldDB" id="A0A1X0R6G8"/>
<feature type="domain" description="BRCT" evidence="13">
    <location>
        <begin position="368"/>
        <end position="465"/>
    </location>
</feature>
<evidence type="ECO:0000256" key="8">
    <source>
        <dbReference type="ARBA" id="ARBA00023204"/>
    </source>
</evidence>
<feature type="domain" description="RING-type" evidence="12">
    <location>
        <begin position="14"/>
        <end position="53"/>
    </location>
</feature>
<reference evidence="15" key="1">
    <citation type="journal article" date="2016" name="Proc. Natl. Acad. Sci. U.S.A.">
        <title>Lipid metabolic changes in an early divergent fungus govern the establishment of a mutualistic symbiosis with endobacteria.</title>
        <authorList>
            <person name="Lastovetsky O.A."/>
            <person name="Gaspar M.L."/>
            <person name="Mondo S.J."/>
            <person name="LaButti K.M."/>
            <person name="Sandor L."/>
            <person name="Grigoriev I.V."/>
            <person name="Henry S.A."/>
            <person name="Pawlowska T.E."/>
        </authorList>
    </citation>
    <scope>NUCLEOTIDE SEQUENCE [LARGE SCALE GENOMIC DNA]</scope>
    <source>
        <strain evidence="15">ATCC 52814</strain>
    </source>
</reference>
<dbReference type="InterPro" id="IPR031099">
    <property type="entry name" value="BRCA1-associated"/>
</dbReference>
<dbReference type="SMART" id="SM00292">
    <property type="entry name" value="BRCT"/>
    <property type="match status" value="2"/>
</dbReference>
<dbReference type="SUPFAM" id="SSF52113">
    <property type="entry name" value="BRCT domain"/>
    <property type="match status" value="1"/>
</dbReference>
<dbReference type="PANTHER" id="PTHR13763:SF0">
    <property type="entry name" value="BREAST CANCER TYPE 1 SUSCEPTIBILITY PROTEIN"/>
    <property type="match status" value="1"/>
</dbReference>
<evidence type="ECO:0000256" key="5">
    <source>
        <dbReference type="ARBA" id="ARBA00022763"/>
    </source>
</evidence>
<gene>
    <name evidence="15" type="ORF">BCV72DRAFT_304492</name>
</gene>
<proteinExistence type="predicted"/>
<evidence type="ECO:0000259" key="12">
    <source>
        <dbReference type="PROSITE" id="PS50089"/>
    </source>
</evidence>
<comment type="subcellular location">
    <subcellularLocation>
        <location evidence="1">Nucleus</location>
    </subcellularLocation>
</comment>
<dbReference type="Proteomes" id="UP000242414">
    <property type="component" value="Unassembled WGS sequence"/>
</dbReference>
<evidence type="ECO:0000256" key="3">
    <source>
        <dbReference type="ARBA" id="ARBA00022723"/>
    </source>
</evidence>
<dbReference type="GO" id="GO:0045944">
    <property type="term" value="P:positive regulation of transcription by RNA polymerase II"/>
    <property type="evidence" value="ECO:0007669"/>
    <property type="project" value="TreeGrafter"/>
</dbReference>
<evidence type="ECO:0000256" key="4">
    <source>
        <dbReference type="ARBA" id="ARBA00022737"/>
    </source>
</evidence>
<evidence type="ECO:0000256" key="6">
    <source>
        <dbReference type="ARBA" id="ARBA00022771"/>
    </source>
</evidence>
<dbReference type="InterPro" id="IPR017907">
    <property type="entry name" value="Znf_RING_CS"/>
</dbReference>